<evidence type="ECO:0000313" key="2">
    <source>
        <dbReference type="EMBL" id="MEJ8474077.1"/>
    </source>
</evidence>
<proteinExistence type="inferred from homology"/>
<gene>
    <name evidence="2" type="ORF">V6575_08245</name>
</gene>
<evidence type="ECO:0000256" key="1">
    <source>
        <dbReference type="ARBA" id="ARBA00038414"/>
    </source>
</evidence>
<keyword evidence="3" id="KW-1185">Reference proteome</keyword>
<comment type="similarity">
    <text evidence="1">Belongs to the HyuE racemase family.</text>
</comment>
<dbReference type="RefSeq" id="WP_340273785.1">
    <property type="nucleotide sequence ID" value="NZ_JBAKIA010000004.1"/>
</dbReference>
<protein>
    <submittedName>
        <fullName evidence="2">Aspartate/glutamate racemase family protein</fullName>
    </submittedName>
</protein>
<dbReference type="InterPro" id="IPR052186">
    <property type="entry name" value="Hydantoin_racemase-like"/>
</dbReference>
<dbReference type="Pfam" id="PF01177">
    <property type="entry name" value="Asp_Glu_race"/>
    <property type="match status" value="1"/>
</dbReference>
<dbReference type="PANTHER" id="PTHR28047">
    <property type="entry name" value="PROTEIN DCG1"/>
    <property type="match status" value="1"/>
</dbReference>
<name>A0ABU8TIV4_9HYPH</name>
<dbReference type="EMBL" id="JBAKIA010000004">
    <property type="protein sequence ID" value="MEJ8474077.1"/>
    <property type="molecule type" value="Genomic_DNA"/>
</dbReference>
<organism evidence="2 3">
    <name type="scientific">Roseibium algae</name>
    <dbReference type="NCBI Taxonomy" id="3123038"/>
    <lineage>
        <taxon>Bacteria</taxon>
        <taxon>Pseudomonadati</taxon>
        <taxon>Pseudomonadota</taxon>
        <taxon>Alphaproteobacteria</taxon>
        <taxon>Hyphomicrobiales</taxon>
        <taxon>Stappiaceae</taxon>
        <taxon>Roseibium</taxon>
    </lineage>
</organism>
<evidence type="ECO:0000313" key="3">
    <source>
        <dbReference type="Proteomes" id="UP001385499"/>
    </source>
</evidence>
<dbReference type="PANTHER" id="PTHR28047:SF5">
    <property type="entry name" value="PROTEIN DCG1"/>
    <property type="match status" value="1"/>
</dbReference>
<dbReference type="Proteomes" id="UP001385499">
    <property type="component" value="Unassembled WGS sequence"/>
</dbReference>
<dbReference type="InterPro" id="IPR015942">
    <property type="entry name" value="Asp/Glu/hydantoin_racemase"/>
</dbReference>
<dbReference type="Gene3D" id="3.40.50.12500">
    <property type="match status" value="1"/>
</dbReference>
<reference evidence="2 3" key="1">
    <citation type="submission" date="2024-02" db="EMBL/GenBank/DDBJ databases">
        <title>Roseibium algae sp. nov., isolated from marine alga (Grateloupia sp.), showing potential in myo-inositol conversion.</title>
        <authorList>
            <person name="Wang Y."/>
        </authorList>
    </citation>
    <scope>NUCLEOTIDE SEQUENCE [LARGE SCALE GENOMIC DNA]</scope>
    <source>
        <strain evidence="2 3">H3510</strain>
    </source>
</reference>
<sequence length="223" mass="23115">MTTSVRHILIINPNRTASMTAKIGDAAKAAAGPGINITAVNPQTGPASIQGPEDGMAALPGLFALVDEWLAGSKPVDAIIIACFDDTGLWDLKQRCKIPVLGIGEAAYHMAALAAVHFSVVTTLSVSVPVLEENLRQTGFDRRCAKVRASEVPVLALEEEGGEARGKIEAEIALALKEDDIGAIALGCAGMADLAEVLTTQFGVPVIDGVAAAVKLVRLLVGR</sequence>
<accession>A0ABU8TIV4</accession>
<comment type="caution">
    <text evidence="2">The sequence shown here is derived from an EMBL/GenBank/DDBJ whole genome shotgun (WGS) entry which is preliminary data.</text>
</comment>
<dbReference type="InterPro" id="IPR053714">
    <property type="entry name" value="Iso_Racemase_Enz_sf"/>
</dbReference>